<dbReference type="InterPro" id="IPR013610">
    <property type="entry name" value="ArdC_N"/>
</dbReference>
<name>A0A8S5SB19_9CAUD</name>
<proteinExistence type="predicted"/>
<reference evidence="2" key="1">
    <citation type="journal article" date="2021" name="Proc. Natl. Acad. Sci. U.S.A.">
        <title>A Catalog of Tens of Thousands of Viruses from Human Metagenomes Reveals Hidden Associations with Chronic Diseases.</title>
        <authorList>
            <person name="Tisza M.J."/>
            <person name="Buck C.B."/>
        </authorList>
    </citation>
    <scope>NUCLEOTIDE SEQUENCE</scope>
    <source>
        <strain evidence="2">Ct0D87</strain>
    </source>
</reference>
<dbReference type="GO" id="GO:0003697">
    <property type="term" value="F:single-stranded DNA binding"/>
    <property type="evidence" value="ECO:0007669"/>
    <property type="project" value="InterPro"/>
</dbReference>
<feature type="domain" description="N-terminal" evidence="1">
    <location>
        <begin position="24"/>
        <end position="74"/>
    </location>
</feature>
<evidence type="ECO:0000259" key="1">
    <source>
        <dbReference type="Pfam" id="PF08401"/>
    </source>
</evidence>
<organism evidence="2">
    <name type="scientific">Siphoviridae sp. ct0D87</name>
    <dbReference type="NCBI Taxonomy" id="2827760"/>
    <lineage>
        <taxon>Viruses</taxon>
        <taxon>Duplodnaviria</taxon>
        <taxon>Heunggongvirae</taxon>
        <taxon>Uroviricota</taxon>
        <taxon>Caudoviricetes</taxon>
    </lineage>
</organism>
<sequence>MTNEEIIQNEKKVLGMGEFEPLHTFQKWKEMGFKVKKGEHAVTCTKLWKPKAKKFTDENGEEKVENNFFLAKAYLFKLNQVERINQNAEPLMN</sequence>
<dbReference type="Pfam" id="PF08401">
    <property type="entry name" value="ArdcN"/>
    <property type="match status" value="1"/>
</dbReference>
<protein>
    <recommendedName>
        <fullName evidence="1">N-terminal domain-containing protein</fullName>
    </recommendedName>
</protein>
<dbReference type="EMBL" id="BK032561">
    <property type="protein sequence ID" value="DAF47898.1"/>
    <property type="molecule type" value="Genomic_DNA"/>
</dbReference>
<accession>A0A8S5SB19</accession>
<evidence type="ECO:0000313" key="2">
    <source>
        <dbReference type="EMBL" id="DAF47898.1"/>
    </source>
</evidence>